<dbReference type="KEGG" id="ise:JBKA6_0552"/>
<evidence type="ECO:0000256" key="10">
    <source>
        <dbReference type="ARBA" id="ARBA00022801"/>
    </source>
</evidence>
<comment type="pathway">
    <text evidence="2">Cell wall biogenesis; peptidoglycan biosynthesis.</text>
</comment>
<dbReference type="SUPFAM" id="SSF53955">
    <property type="entry name" value="Lysozyme-like"/>
    <property type="match status" value="1"/>
</dbReference>
<keyword evidence="11" id="KW-0133">Cell shape</keyword>
<comment type="catalytic activity">
    <reaction evidence="16">
        <text>Preferential cleavage: (Ac)2-L-Lys-D-Ala-|-D-Ala. Also transpeptidation of peptidyl-alanyl moieties that are N-acyl substituents of D-alanine.</text>
        <dbReference type="EC" id="3.4.16.4"/>
    </reaction>
</comment>
<reference evidence="20 21" key="1">
    <citation type="submission" date="2014-03" db="EMBL/GenBank/DDBJ databases">
        <title>complete genome sequence of Flavobacteriaceae bacterium JBKA-6.</title>
        <authorList>
            <person name="Takano T."/>
            <person name="Nakamura Y."/>
            <person name="Takuma S."/>
            <person name="Yasuike M."/>
            <person name="Matsuyama T."/>
            <person name="Sakai T."/>
            <person name="Fujiwara A."/>
            <person name="Kimoto K."/>
            <person name="Fukuda Y."/>
            <person name="Kondo H."/>
            <person name="Hirono I."/>
            <person name="Nakayasu C."/>
        </authorList>
    </citation>
    <scope>NUCLEOTIDE SEQUENCE [LARGE SCALE GENOMIC DNA]</scope>
    <source>
        <strain evidence="20 21">JBKA-6</strain>
    </source>
</reference>
<evidence type="ECO:0000256" key="6">
    <source>
        <dbReference type="ARBA" id="ARBA00022645"/>
    </source>
</evidence>
<dbReference type="GO" id="GO:0030288">
    <property type="term" value="C:outer membrane-bounded periplasmic space"/>
    <property type="evidence" value="ECO:0007669"/>
    <property type="project" value="TreeGrafter"/>
</dbReference>
<comment type="similarity">
    <text evidence="3">In the C-terminal section; belongs to the transpeptidase family.</text>
</comment>
<dbReference type="InterPro" id="IPR036950">
    <property type="entry name" value="PBP_transglycosylase"/>
</dbReference>
<dbReference type="GO" id="GO:0009002">
    <property type="term" value="F:serine-type D-Ala-D-Ala carboxypeptidase activity"/>
    <property type="evidence" value="ECO:0007669"/>
    <property type="project" value="UniProtKB-EC"/>
</dbReference>
<dbReference type="PANTHER" id="PTHR32282:SF11">
    <property type="entry name" value="PENICILLIN-BINDING PROTEIN 1B"/>
    <property type="match status" value="1"/>
</dbReference>
<evidence type="ECO:0000256" key="14">
    <source>
        <dbReference type="ARBA" id="ARBA00023268"/>
    </source>
</evidence>
<evidence type="ECO:0000256" key="15">
    <source>
        <dbReference type="ARBA" id="ARBA00023316"/>
    </source>
</evidence>
<evidence type="ECO:0000256" key="2">
    <source>
        <dbReference type="ARBA" id="ARBA00004752"/>
    </source>
</evidence>
<dbReference type="SUPFAM" id="SSF56601">
    <property type="entry name" value="beta-lactamase/transpeptidase-like"/>
    <property type="match status" value="1"/>
</dbReference>
<keyword evidence="5" id="KW-1003">Cell membrane</keyword>
<dbReference type="GO" id="GO:0006508">
    <property type="term" value="P:proteolysis"/>
    <property type="evidence" value="ECO:0007669"/>
    <property type="project" value="UniProtKB-KW"/>
</dbReference>
<dbReference type="Gene3D" id="3.40.710.10">
    <property type="entry name" value="DD-peptidase/beta-lactamase superfamily"/>
    <property type="match status" value="2"/>
</dbReference>
<dbReference type="Gene3D" id="1.10.3810.10">
    <property type="entry name" value="Biosynthetic peptidoglycan transglycosylase-like"/>
    <property type="match status" value="1"/>
</dbReference>
<evidence type="ECO:0000313" key="21">
    <source>
        <dbReference type="Proteomes" id="UP000243197"/>
    </source>
</evidence>
<feature type="domain" description="Penicillin-binding protein transpeptidase" evidence="18">
    <location>
        <begin position="367"/>
        <end position="624"/>
    </location>
</feature>
<comment type="similarity">
    <text evidence="4">In the N-terminal section; belongs to the glycosyltransferase 51 family.</text>
</comment>
<accession>A0A1J1E0V0</accession>
<gene>
    <name evidence="20" type="ORF">JBKA6_0552</name>
</gene>
<keyword evidence="12" id="KW-0573">Peptidoglycan synthesis</keyword>
<evidence type="ECO:0000256" key="3">
    <source>
        <dbReference type="ARBA" id="ARBA00007090"/>
    </source>
</evidence>
<dbReference type="Proteomes" id="UP000243197">
    <property type="component" value="Chromosome"/>
</dbReference>
<sequence length="702" mass="80484">MASEIISSNGEVIGVFYEENRTPVKYTDISNHLVDALIATEDIRFFSHSGIDFRSLARAALKLGYSGGASTITQQLAKMLFTKSPSTDFFERLKQKVKEWIIAVRLERQYTKQEIITMYFNKFDFLYQAVGIKSAAKIYFDSTPDSLKIEEAAVLVGMAKNPFLYNPKKFPENSLKRRNVVIDQMYKNENISRRERDSLIQIPLNIKFSVEDHNIGIATYFREYLRLHLNQWIKEYAKESGKKYNLYRDGLKIYVTLDSRMQRYMEEAMKEHLSNLQEIFFKTHKDNITAPFLEITQEEEETIMRNSIKVTGRYKELVKNGVDQSKIDEIFNKKTKMTLFSWKGDIDTLMSPLDSIRYYKHFLQAGIMSMEPNTGHIKVWVGGINHKHFKYDHVKKGKRQVGSSFKPFVYATAINQLHLSPCYKLPNTRVLFKKEDWDIAEDWYPKNAGDKYGGMISLKEGLARSLNVITARLMKMIGPRPVVALAKKMGITSDIPQQPSISLGTPDLSVYEMIGALSVFANKGMYIEPKYILRIEDRYGSVLLNRENTGIVREVMSEEDSFATLKLMTGVTQYGTGVRLRTSHMSYPFDSSTGYPYAFVNEIAGKTGTTNNHSDGWFTGIVPNLATCVWVGNEDRSAHFEDLTFGQGATTALPIWALFMRKCYNDSTLNVSMDNFESPENMKINVDCKDGVYNDKKNDTEF</sequence>
<dbReference type="GO" id="GO:0005886">
    <property type="term" value="C:plasma membrane"/>
    <property type="evidence" value="ECO:0007669"/>
    <property type="project" value="UniProtKB-SubCell"/>
</dbReference>
<dbReference type="PANTHER" id="PTHR32282">
    <property type="entry name" value="BINDING PROTEIN TRANSPEPTIDASE, PUTATIVE-RELATED"/>
    <property type="match status" value="1"/>
</dbReference>
<evidence type="ECO:0000259" key="18">
    <source>
        <dbReference type="Pfam" id="PF00905"/>
    </source>
</evidence>
<protein>
    <submittedName>
        <fullName evidence="20">Penicillin-binding protein 1A</fullName>
    </submittedName>
</protein>
<keyword evidence="10" id="KW-0378">Hydrolase</keyword>
<dbReference type="Pfam" id="PF00905">
    <property type="entry name" value="Transpeptidase"/>
    <property type="match status" value="1"/>
</dbReference>
<comment type="subcellular location">
    <subcellularLocation>
        <location evidence="1">Cell membrane</location>
    </subcellularLocation>
</comment>
<comment type="catalytic activity">
    <reaction evidence="17">
        <text>[GlcNAc-(1-&gt;4)-Mur2Ac(oyl-L-Ala-gamma-D-Glu-L-Lys-D-Ala-D-Ala)](n)-di-trans,octa-cis-undecaprenyl diphosphate + beta-D-GlcNAc-(1-&gt;4)-Mur2Ac(oyl-L-Ala-gamma-D-Glu-L-Lys-D-Ala-D-Ala)-di-trans,octa-cis-undecaprenyl diphosphate = [GlcNAc-(1-&gt;4)-Mur2Ac(oyl-L-Ala-gamma-D-Glu-L-Lys-D-Ala-D-Ala)](n+1)-di-trans,octa-cis-undecaprenyl diphosphate + di-trans,octa-cis-undecaprenyl diphosphate + H(+)</text>
        <dbReference type="Rhea" id="RHEA:23708"/>
        <dbReference type="Rhea" id="RHEA-COMP:9602"/>
        <dbReference type="Rhea" id="RHEA-COMP:9603"/>
        <dbReference type="ChEBI" id="CHEBI:15378"/>
        <dbReference type="ChEBI" id="CHEBI:58405"/>
        <dbReference type="ChEBI" id="CHEBI:60033"/>
        <dbReference type="ChEBI" id="CHEBI:78435"/>
        <dbReference type="EC" id="2.4.99.28"/>
    </reaction>
</comment>
<evidence type="ECO:0000256" key="1">
    <source>
        <dbReference type="ARBA" id="ARBA00004236"/>
    </source>
</evidence>
<dbReference type="GO" id="GO:0008360">
    <property type="term" value="P:regulation of cell shape"/>
    <property type="evidence" value="ECO:0007669"/>
    <property type="project" value="UniProtKB-KW"/>
</dbReference>
<dbReference type="GO" id="GO:0008955">
    <property type="term" value="F:peptidoglycan glycosyltransferase activity"/>
    <property type="evidence" value="ECO:0007669"/>
    <property type="project" value="UniProtKB-EC"/>
</dbReference>
<keyword evidence="14" id="KW-0511">Multifunctional enzyme</keyword>
<keyword evidence="6" id="KW-0121">Carboxypeptidase</keyword>
<evidence type="ECO:0000256" key="7">
    <source>
        <dbReference type="ARBA" id="ARBA00022670"/>
    </source>
</evidence>
<dbReference type="GO" id="GO:0071555">
    <property type="term" value="P:cell wall organization"/>
    <property type="evidence" value="ECO:0007669"/>
    <property type="project" value="UniProtKB-KW"/>
</dbReference>
<proteinExistence type="inferred from homology"/>
<feature type="domain" description="Glycosyl transferase family 51" evidence="19">
    <location>
        <begin position="10"/>
        <end position="185"/>
    </location>
</feature>
<dbReference type="EMBL" id="AP014564">
    <property type="protein sequence ID" value="BAV94565.1"/>
    <property type="molecule type" value="Genomic_DNA"/>
</dbReference>
<evidence type="ECO:0000259" key="19">
    <source>
        <dbReference type="Pfam" id="PF00912"/>
    </source>
</evidence>
<evidence type="ECO:0000256" key="17">
    <source>
        <dbReference type="ARBA" id="ARBA00049902"/>
    </source>
</evidence>
<evidence type="ECO:0000313" key="20">
    <source>
        <dbReference type="EMBL" id="BAV94565.1"/>
    </source>
</evidence>
<evidence type="ECO:0000256" key="11">
    <source>
        <dbReference type="ARBA" id="ARBA00022960"/>
    </source>
</evidence>
<keyword evidence="13" id="KW-0472">Membrane</keyword>
<evidence type="ECO:0000256" key="13">
    <source>
        <dbReference type="ARBA" id="ARBA00023136"/>
    </source>
</evidence>
<evidence type="ECO:0000256" key="12">
    <source>
        <dbReference type="ARBA" id="ARBA00022984"/>
    </source>
</evidence>
<keyword evidence="15" id="KW-0961">Cell wall biogenesis/degradation</keyword>
<dbReference type="Pfam" id="PF00912">
    <property type="entry name" value="Transgly"/>
    <property type="match status" value="1"/>
</dbReference>
<keyword evidence="8" id="KW-0328">Glycosyltransferase</keyword>
<dbReference type="GO" id="GO:0008658">
    <property type="term" value="F:penicillin binding"/>
    <property type="evidence" value="ECO:0007669"/>
    <property type="project" value="InterPro"/>
</dbReference>
<evidence type="ECO:0000256" key="16">
    <source>
        <dbReference type="ARBA" id="ARBA00034000"/>
    </source>
</evidence>
<dbReference type="InterPro" id="IPR050396">
    <property type="entry name" value="Glycosyltr_51/Transpeptidase"/>
</dbReference>
<name>A0A1J1E0V0_9FLAO</name>
<keyword evidence="21" id="KW-1185">Reference proteome</keyword>
<keyword evidence="9" id="KW-0808">Transferase</keyword>
<organism evidence="20 21">
    <name type="scientific">Ichthyobacterium seriolicida</name>
    <dbReference type="NCBI Taxonomy" id="242600"/>
    <lineage>
        <taxon>Bacteria</taxon>
        <taxon>Pseudomonadati</taxon>
        <taxon>Bacteroidota</taxon>
        <taxon>Flavobacteriia</taxon>
        <taxon>Flavobacteriales</taxon>
        <taxon>Ichthyobacteriaceae</taxon>
        <taxon>Ichthyobacterium</taxon>
    </lineage>
</organism>
<evidence type="ECO:0000256" key="8">
    <source>
        <dbReference type="ARBA" id="ARBA00022676"/>
    </source>
</evidence>
<dbReference type="InterPro" id="IPR012338">
    <property type="entry name" value="Beta-lactam/transpept-like"/>
</dbReference>
<dbReference type="GO" id="GO:0009252">
    <property type="term" value="P:peptidoglycan biosynthetic process"/>
    <property type="evidence" value="ECO:0007669"/>
    <property type="project" value="UniProtKB-KW"/>
</dbReference>
<dbReference type="InterPro" id="IPR023346">
    <property type="entry name" value="Lysozyme-like_dom_sf"/>
</dbReference>
<dbReference type="InterPro" id="IPR001460">
    <property type="entry name" value="PCN-bd_Tpept"/>
</dbReference>
<evidence type="ECO:0000256" key="9">
    <source>
        <dbReference type="ARBA" id="ARBA00022679"/>
    </source>
</evidence>
<dbReference type="AlphaFoldDB" id="A0A1J1E0V0"/>
<evidence type="ECO:0000256" key="4">
    <source>
        <dbReference type="ARBA" id="ARBA00007739"/>
    </source>
</evidence>
<evidence type="ECO:0000256" key="5">
    <source>
        <dbReference type="ARBA" id="ARBA00022475"/>
    </source>
</evidence>
<dbReference type="InterPro" id="IPR001264">
    <property type="entry name" value="Glyco_trans_51"/>
</dbReference>
<keyword evidence="7" id="KW-0645">Protease</keyword>